<evidence type="ECO:0000313" key="6">
    <source>
        <dbReference type="EMBL" id="CDR41842.1"/>
    </source>
</evidence>
<feature type="region of interest" description="Disordered" evidence="5">
    <location>
        <begin position="42"/>
        <end position="118"/>
    </location>
</feature>
<evidence type="ECO:0000256" key="2">
    <source>
        <dbReference type="ARBA" id="ARBA00022723"/>
    </source>
</evidence>
<feature type="compositionally biased region" description="Basic residues" evidence="5">
    <location>
        <begin position="50"/>
        <end position="59"/>
    </location>
</feature>
<protein>
    <submittedName>
        <fullName evidence="6">RHTO0S06e06986g1_1</fullName>
    </submittedName>
</protein>
<gene>
    <name evidence="6" type="ORF">RHTO0S_06e06986g</name>
</gene>
<dbReference type="AlphaFoldDB" id="A0A061AX91"/>
<evidence type="ECO:0000256" key="5">
    <source>
        <dbReference type="SAM" id="MobiDB-lite"/>
    </source>
</evidence>
<keyword evidence="2" id="KW-0479">Metal-binding</keyword>
<evidence type="ECO:0000256" key="3">
    <source>
        <dbReference type="ARBA" id="ARBA00022833"/>
    </source>
</evidence>
<dbReference type="Pfam" id="PF04032">
    <property type="entry name" value="Rpr2"/>
    <property type="match status" value="1"/>
</dbReference>
<dbReference type="InterPro" id="IPR007175">
    <property type="entry name" value="Rpr2/Snm1/Rpp21"/>
</dbReference>
<dbReference type="GO" id="GO:0005655">
    <property type="term" value="C:nucleolar ribonuclease P complex"/>
    <property type="evidence" value="ECO:0007669"/>
    <property type="project" value="TreeGrafter"/>
</dbReference>
<name>A0A061AX91_RHOTO</name>
<reference evidence="6" key="1">
    <citation type="journal article" date="2014" name="Genome Announc.">
        <title>Draft genome sequence of Rhodosporidium toruloides CECT1137, an oleaginous yeast of biotechnological interest.</title>
        <authorList>
            <person name="Morin N."/>
            <person name="Calcas X."/>
            <person name="Devillers H."/>
            <person name="Durrens P."/>
            <person name="Sherman D.J."/>
            <person name="Nicaud J.-M."/>
            <person name="Neuveglise C."/>
        </authorList>
    </citation>
    <scope>NUCLEOTIDE SEQUENCE</scope>
    <source>
        <strain evidence="6">CECT1137</strain>
    </source>
</reference>
<evidence type="ECO:0000256" key="4">
    <source>
        <dbReference type="ARBA" id="ARBA00038402"/>
    </source>
</evidence>
<feature type="region of interest" description="Disordered" evidence="5">
    <location>
        <begin position="1"/>
        <end position="21"/>
    </location>
</feature>
<keyword evidence="1" id="KW-0819">tRNA processing</keyword>
<organism evidence="6">
    <name type="scientific">Rhodotorula toruloides</name>
    <name type="common">Yeast</name>
    <name type="synonym">Rhodosporidium toruloides</name>
    <dbReference type="NCBI Taxonomy" id="5286"/>
    <lineage>
        <taxon>Eukaryota</taxon>
        <taxon>Fungi</taxon>
        <taxon>Dikarya</taxon>
        <taxon>Basidiomycota</taxon>
        <taxon>Pucciniomycotina</taxon>
        <taxon>Microbotryomycetes</taxon>
        <taxon>Sporidiobolales</taxon>
        <taxon>Sporidiobolaceae</taxon>
        <taxon>Rhodotorula</taxon>
    </lineage>
</organism>
<dbReference type="PANTHER" id="PTHR14742:SF0">
    <property type="entry name" value="RIBONUCLEASE P PROTEIN SUBUNIT P21"/>
    <property type="match status" value="1"/>
</dbReference>
<dbReference type="Gene3D" id="6.20.50.20">
    <property type="match status" value="1"/>
</dbReference>
<feature type="compositionally biased region" description="Basic and acidic residues" evidence="5">
    <location>
        <begin position="210"/>
        <end position="221"/>
    </location>
</feature>
<dbReference type="EMBL" id="LK052941">
    <property type="protein sequence ID" value="CDR41842.1"/>
    <property type="molecule type" value="Genomic_DNA"/>
</dbReference>
<keyword evidence="3" id="KW-0862">Zinc</keyword>
<proteinExistence type="inferred from homology"/>
<comment type="similarity">
    <text evidence="4">Belongs to the eukaryotic/archaeal RNase P protein component 4 family.</text>
</comment>
<sequence length="240" mass="26192">MGKKGRNTAAEPTAATPVISRDSLQRLSYLYQASILLNSALAGAATDAVRKRKGRKRRRLSDEGAGAVEDEEEVSTPDQLMKDKDGEDGTSEVQKAGEAMSRPHKRDRSPTGGLQPVARHVAREMKQVAKKATVRMDPAVKRTVCQGCATVLVPGVTSTVRVKPSGPHGHLVVHTCLSCRRQRRLPASPHLASSEPEATPDAQAKKSARERKEERQARRPVFFEREGHVVVRGNAVVKQE</sequence>
<evidence type="ECO:0000256" key="1">
    <source>
        <dbReference type="ARBA" id="ARBA00022694"/>
    </source>
</evidence>
<dbReference type="GO" id="GO:0008033">
    <property type="term" value="P:tRNA processing"/>
    <property type="evidence" value="ECO:0007669"/>
    <property type="project" value="UniProtKB-KW"/>
</dbReference>
<dbReference type="PANTHER" id="PTHR14742">
    <property type="entry name" value="RIBONUCLEASE P SUBUNIT P21"/>
    <property type="match status" value="1"/>
</dbReference>
<accession>A0A061AX91</accession>
<dbReference type="GO" id="GO:0046872">
    <property type="term" value="F:metal ion binding"/>
    <property type="evidence" value="ECO:0007669"/>
    <property type="project" value="UniProtKB-KW"/>
</dbReference>
<feature type="region of interest" description="Disordered" evidence="5">
    <location>
        <begin position="187"/>
        <end position="221"/>
    </location>
</feature>
<dbReference type="OrthoDB" id="128536at2759"/>